<protein>
    <submittedName>
        <fullName evidence="1 3">Uncharacterized protein</fullName>
    </submittedName>
</protein>
<reference evidence="3" key="1">
    <citation type="submission" date="2016-06" db="UniProtKB">
        <authorList>
            <consortium name="WormBaseParasite"/>
        </authorList>
    </citation>
    <scope>IDENTIFICATION</scope>
</reference>
<dbReference type="EMBL" id="UZAM01011201">
    <property type="protein sequence ID" value="VDP15164.1"/>
    <property type="molecule type" value="Genomic_DNA"/>
</dbReference>
<keyword evidence="2" id="KW-1185">Reference proteome</keyword>
<sequence length="88" mass="9399">MSKELGGGGIKEENTECWKSVDLPSWSIHDEDKLEDGLRVARIIQIIDTIVTTISLESVQATVTVRKVQVTTATGTATALATESAAVL</sequence>
<reference evidence="1 2" key="2">
    <citation type="submission" date="2018-11" db="EMBL/GenBank/DDBJ databases">
        <authorList>
            <consortium name="Pathogen Informatics"/>
        </authorList>
    </citation>
    <scope>NUCLEOTIDE SEQUENCE [LARGE SCALE GENOMIC DNA]</scope>
</reference>
<dbReference type="AlphaFoldDB" id="A0A183IWQ6"/>
<evidence type="ECO:0000313" key="3">
    <source>
        <dbReference type="WBParaSite" id="SBAD_0000835201-mRNA-1"/>
    </source>
</evidence>
<dbReference type="Proteomes" id="UP000270296">
    <property type="component" value="Unassembled WGS sequence"/>
</dbReference>
<name>A0A183IWQ6_9BILA</name>
<dbReference type="WBParaSite" id="SBAD_0000835201-mRNA-1">
    <property type="protein sequence ID" value="SBAD_0000835201-mRNA-1"/>
    <property type="gene ID" value="SBAD_0000835201"/>
</dbReference>
<evidence type="ECO:0000313" key="2">
    <source>
        <dbReference type="Proteomes" id="UP000270296"/>
    </source>
</evidence>
<proteinExistence type="predicted"/>
<evidence type="ECO:0000313" key="1">
    <source>
        <dbReference type="EMBL" id="VDP15164.1"/>
    </source>
</evidence>
<gene>
    <name evidence="1" type="ORF">SBAD_LOCUS8054</name>
</gene>
<accession>A0A183IWQ6</accession>
<organism evidence="3">
    <name type="scientific">Soboliphyme baturini</name>
    <dbReference type="NCBI Taxonomy" id="241478"/>
    <lineage>
        <taxon>Eukaryota</taxon>
        <taxon>Metazoa</taxon>
        <taxon>Ecdysozoa</taxon>
        <taxon>Nematoda</taxon>
        <taxon>Enoplea</taxon>
        <taxon>Dorylaimia</taxon>
        <taxon>Dioctophymatida</taxon>
        <taxon>Dioctophymatoidea</taxon>
        <taxon>Soboliphymatidae</taxon>
        <taxon>Soboliphyme</taxon>
    </lineage>
</organism>